<dbReference type="SMART" id="SM00209">
    <property type="entry name" value="TSP1"/>
    <property type="match status" value="3"/>
</dbReference>
<proteinExistence type="predicted"/>
<dbReference type="Gene3D" id="2.20.100.10">
    <property type="entry name" value="Thrombospondin type-1 (TSP1) repeat"/>
    <property type="match status" value="3"/>
</dbReference>
<keyword evidence="5" id="KW-1185">Reference proteome</keyword>
<dbReference type="PANTHER" id="PTHR46534:SF1">
    <property type="entry name" value="IGGFC-BINDING PROTEIN N-TERMINAL DOMAIN-CONTAINING PROTEIN"/>
    <property type="match status" value="1"/>
</dbReference>
<reference evidence="4" key="1">
    <citation type="submission" date="2022-08" db="UniProtKB">
        <authorList>
            <consortium name="EnsemblMetazoa"/>
        </authorList>
    </citation>
    <scope>IDENTIFICATION</scope>
    <source>
        <strain evidence="4">05x7-T-G4-1.051#20</strain>
    </source>
</reference>
<dbReference type="OMA" id="ADGPIMV"/>
<dbReference type="SUPFAM" id="SSF82895">
    <property type="entry name" value="TSP-1 type 1 repeat"/>
    <property type="match status" value="3"/>
</dbReference>
<evidence type="ECO:0000313" key="4">
    <source>
        <dbReference type="EnsemblMetazoa" id="G28707.1:cds"/>
    </source>
</evidence>
<sequence>MKSLTAALVVLFALSLEPSGVRGTCRDHCDRYDTGEGTKPCTTKLTRQGMNYKSCGFLWGSRCEKGSYMYYSQGYKCCRQTCKVNGGWDSWSSWSVYSHCSRTCGKGYQTLVRSRSCRRPSPKNGGRDCSGQNTERSTHKSCFIRPCKVDGHWSAWNSWSYAGSCSVSCGKGMRTQTRTRTCNNPSPSYGGKTCSGGNTKSRDVTCIRSPCSRDGMWSSWSKWVKDGKCSVTCGEGVRKHARTRSCNNPVPNNGGKYCVGSRKEITLKQCTERVCPLEDPLQCKQKTCSMYGNCKCAFGFYGDGFTCKGSRGKKFLLLFMETISDLQSEVSSNRSTEIHVAALDPSNIKLQSSSENLRSLPFSRGKSVSTGASTLKIPISFRTTDFKTEKKAILLESTNPVSVFSLNHDGYSSDSTLILPVERLGTKYIVGSTDPYSSRDKAHKSQVAVAALQDNTVVTIKLKMKSNTSLYYRNKRYFSGNKMTVNLNMFGSFQLSHQTDLTGTLVDANRPVAVFAGNRCNKLQRFGYCSHLIEQLPPITDLDSKFIVPPSLETSGTRVRIVSPRKTRVLFYLNSGKREKVMQPGMSHDAEFHGDHSVYIQADGPIMVLSFAVRMGRGGQGDPYMSIVPGLNQYLSQYYILVPTGYTKNFLSVILKAEAKSKLLIDGKPISGKSIISEIKVTAWREGHVVLVLQVSPGGHRLETTDGSRFGLMVHGQSDGDNYGYAANIVKLS</sequence>
<dbReference type="Proteomes" id="UP000005408">
    <property type="component" value="Unassembled WGS sequence"/>
</dbReference>
<name>A0A8W8LKL0_MAGGI</name>
<evidence type="ECO:0000256" key="2">
    <source>
        <dbReference type="SAM" id="SignalP"/>
    </source>
</evidence>
<dbReference type="Pfam" id="PF17517">
    <property type="entry name" value="IgGFc_binding"/>
    <property type="match status" value="1"/>
</dbReference>
<feature type="signal peptide" evidence="2">
    <location>
        <begin position="1"/>
        <end position="23"/>
    </location>
</feature>
<protein>
    <recommendedName>
        <fullName evidence="3">IgGFc-binding protein N-terminal domain-containing protein</fullName>
    </recommendedName>
</protein>
<evidence type="ECO:0000313" key="5">
    <source>
        <dbReference type="Proteomes" id="UP000005408"/>
    </source>
</evidence>
<dbReference type="InterPro" id="IPR036383">
    <property type="entry name" value="TSP1_rpt_sf"/>
</dbReference>
<dbReference type="InterPro" id="IPR000884">
    <property type="entry name" value="TSP1_rpt"/>
</dbReference>
<evidence type="ECO:0000259" key="3">
    <source>
        <dbReference type="Pfam" id="PF17517"/>
    </source>
</evidence>
<dbReference type="Pfam" id="PF00090">
    <property type="entry name" value="TSP_1"/>
    <property type="match status" value="3"/>
</dbReference>
<keyword evidence="2" id="KW-0732">Signal</keyword>
<accession>A0A8W8LKL0</accession>
<dbReference type="PROSITE" id="PS50092">
    <property type="entry name" value="TSP1"/>
    <property type="match status" value="3"/>
</dbReference>
<dbReference type="PANTHER" id="PTHR46534">
    <property type="entry name" value="IGGFC_BINDING DOMAIN-CONTAINING PROTEIN"/>
    <property type="match status" value="1"/>
</dbReference>
<dbReference type="EnsemblMetazoa" id="G28707.1">
    <property type="protein sequence ID" value="G28707.1:cds"/>
    <property type="gene ID" value="G28707"/>
</dbReference>
<feature type="domain" description="IgGFc-binding protein N-terminal" evidence="3">
    <location>
        <begin position="414"/>
        <end position="716"/>
    </location>
</feature>
<evidence type="ECO:0000256" key="1">
    <source>
        <dbReference type="ARBA" id="ARBA00023157"/>
    </source>
</evidence>
<dbReference type="OrthoDB" id="6130554at2759"/>
<keyword evidence="1" id="KW-1015">Disulfide bond</keyword>
<feature type="chain" id="PRO_5036495062" description="IgGFc-binding protein N-terminal domain-containing protein" evidence="2">
    <location>
        <begin position="24"/>
        <end position="733"/>
    </location>
</feature>
<dbReference type="InterPro" id="IPR035234">
    <property type="entry name" value="IgGFc-bd_N"/>
</dbReference>
<dbReference type="FunFam" id="2.20.100.10:FF:000001">
    <property type="entry name" value="semaphorin-5A isoform X1"/>
    <property type="match status" value="3"/>
</dbReference>
<dbReference type="AlphaFoldDB" id="A0A8W8LKL0"/>
<organism evidence="4 5">
    <name type="scientific">Magallana gigas</name>
    <name type="common">Pacific oyster</name>
    <name type="synonym">Crassostrea gigas</name>
    <dbReference type="NCBI Taxonomy" id="29159"/>
    <lineage>
        <taxon>Eukaryota</taxon>
        <taxon>Metazoa</taxon>
        <taxon>Spiralia</taxon>
        <taxon>Lophotrochozoa</taxon>
        <taxon>Mollusca</taxon>
        <taxon>Bivalvia</taxon>
        <taxon>Autobranchia</taxon>
        <taxon>Pteriomorphia</taxon>
        <taxon>Ostreida</taxon>
        <taxon>Ostreoidea</taxon>
        <taxon>Ostreidae</taxon>
        <taxon>Magallana</taxon>
    </lineage>
</organism>